<dbReference type="STRING" id="1508389.SAMN05444003_0241"/>
<evidence type="ECO:0000256" key="1">
    <source>
        <dbReference type="ARBA" id="ARBA00022676"/>
    </source>
</evidence>
<feature type="domain" description="Glycosyl transferase family 3 N-terminal" evidence="3">
    <location>
        <begin position="14"/>
        <end position="69"/>
    </location>
</feature>
<evidence type="ECO:0000259" key="3">
    <source>
        <dbReference type="Pfam" id="PF02885"/>
    </source>
</evidence>
<protein>
    <submittedName>
        <fullName evidence="4">Anthranilate phosphoribosyltransferase</fullName>
    </submittedName>
</protein>
<dbReference type="InterPro" id="IPR036320">
    <property type="entry name" value="Glycosyl_Trfase_fam3_N_dom_sf"/>
</dbReference>
<dbReference type="GO" id="GO:0004048">
    <property type="term" value="F:anthranilate phosphoribosyltransferase activity"/>
    <property type="evidence" value="ECO:0007669"/>
    <property type="project" value="InterPro"/>
</dbReference>
<dbReference type="InterPro" id="IPR017459">
    <property type="entry name" value="Glycosyl_Trfase_fam3_N_dom"/>
</dbReference>
<dbReference type="GO" id="GO:0005829">
    <property type="term" value="C:cytosol"/>
    <property type="evidence" value="ECO:0007669"/>
    <property type="project" value="TreeGrafter"/>
</dbReference>
<keyword evidence="2 4" id="KW-0808">Transferase</keyword>
<evidence type="ECO:0000313" key="4">
    <source>
        <dbReference type="EMBL" id="SHG63288.1"/>
    </source>
</evidence>
<dbReference type="PANTHER" id="PTHR43285">
    <property type="entry name" value="ANTHRANILATE PHOSPHORIBOSYLTRANSFERASE"/>
    <property type="match status" value="1"/>
</dbReference>
<keyword evidence="5" id="KW-1185">Reference proteome</keyword>
<name>A0A1M5LE47_9RHOB</name>
<dbReference type="SUPFAM" id="SSF52418">
    <property type="entry name" value="Nucleoside phosphorylase/phosphoribosyltransferase catalytic domain"/>
    <property type="match status" value="1"/>
</dbReference>
<dbReference type="Gene3D" id="3.40.1030.10">
    <property type="entry name" value="Nucleoside phosphorylase/phosphoribosyltransferase catalytic domain"/>
    <property type="match status" value="1"/>
</dbReference>
<evidence type="ECO:0000313" key="5">
    <source>
        <dbReference type="Proteomes" id="UP000184074"/>
    </source>
</evidence>
<dbReference type="OrthoDB" id="8455878at2"/>
<dbReference type="PANTHER" id="PTHR43285:SF2">
    <property type="entry name" value="ANTHRANILATE PHOSPHORIBOSYLTRANSFERASE"/>
    <property type="match status" value="1"/>
</dbReference>
<dbReference type="InterPro" id="IPR035902">
    <property type="entry name" value="Nuc_phospho_transferase"/>
</dbReference>
<dbReference type="InterPro" id="IPR005940">
    <property type="entry name" value="Anthranilate_Pribosyl_Tfrase"/>
</dbReference>
<reference evidence="4 5" key="1">
    <citation type="submission" date="2016-11" db="EMBL/GenBank/DDBJ databases">
        <authorList>
            <person name="Jaros S."/>
            <person name="Januszkiewicz K."/>
            <person name="Wedrychowicz H."/>
        </authorList>
    </citation>
    <scope>NUCLEOTIDE SEQUENCE [LARGE SCALE GENOMIC DNA]</scope>
    <source>
        <strain evidence="4 5">DSM 28715</strain>
    </source>
</reference>
<dbReference type="Proteomes" id="UP000184074">
    <property type="component" value="Unassembled WGS sequence"/>
</dbReference>
<dbReference type="RefSeq" id="WP_072898655.1">
    <property type="nucleotide sequence ID" value="NZ_FQXB01000001.1"/>
</dbReference>
<accession>A0A1M5LE47</accession>
<dbReference type="EMBL" id="FQXB01000001">
    <property type="protein sequence ID" value="SHG63288.1"/>
    <property type="molecule type" value="Genomic_DNA"/>
</dbReference>
<dbReference type="Gene3D" id="1.20.970.10">
    <property type="entry name" value="Transferase, Pyrimidine Nucleoside Phosphorylase, Chain C"/>
    <property type="match status" value="1"/>
</dbReference>
<gene>
    <name evidence="4" type="ORF">SAMN05444003_0241</name>
</gene>
<evidence type="ECO:0000256" key="2">
    <source>
        <dbReference type="ARBA" id="ARBA00022679"/>
    </source>
</evidence>
<dbReference type="Pfam" id="PF02885">
    <property type="entry name" value="Glycos_trans_3N"/>
    <property type="match status" value="1"/>
</dbReference>
<proteinExistence type="predicted"/>
<sequence>MSLAPYVQIVARGKGRGRSMSFAEAVDAMAIILNGEAEPEALGAVLMVMRLREETAEEISGFTVGLRNHVKNILPKADLDWPSYAAGRTRGSPLFILAARLVSQAGYSVSMHGWNSHQQASASVRGALKWAAPTVRYSAIEDLCPEAFALLKLRDTFGLRSCINTVLRMWNPSRAPASVQGVFHPSYRGLQAEAAQIIDENDLVVIKGGGGEFERNPAKRVAIYGWMAGQFLDQSAPALTPEKRMLHDVNQPIDLGAVWHGKNQDPLAEASVTGTAAIALWSLNAASTLSDAQSMAEALWHRRHNPESLSV</sequence>
<organism evidence="4 5">
    <name type="scientific">Cognatiyoonia sediminum</name>
    <dbReference type="NCBI Taxonomy" id="1508389"/>
    <lineage>
        <taxon>Bacteria</taxon>
        <taxon>Pseudomonadati</taxon>
        <taxon>Pseudomonadota</taxon>
        <taxon>Alphaproteobacteria</taxon>
        <taxon>Rhodobacterales</taxon>
        <taxon>Paracoccaceae</taxon>
        <taxon>Cognatiyoonia</taxon>
    </lineage>
</organism>
<dbReference type="NCBIfam" id="NF006564">
    <property type="entry name" value="PRK09071.1"/>
    <property type="match status" value="1"/>
</dbReference>
<dbReference type="SUPFAM" id="SSF47648">
    <property type="entry name" value="Nucleoside phosphorylase/phosphoribosyltransferase N-terminal domain"/>
    <property type="match status" value="1"/>
</dbReference>
<dbReference type="GO" id="GO:0000162">
    <property type="term" value="P:L-tryptophan biosynthetic process"/>
    <property type="evidence" value="ECO:0007669"/>
    <property type="project" value="InterPro"/>
</dbReference>
<dbReference type="AlphaFoldDB" id="A0A1M5LE47"/>
<keyword evidence="1 4" id="KW-0328">Glycosyltransferase</keyword>